<reference evidence="1 2" key="2">
    <citation type="journal article" date="2021" name="Curr. Genet.">
        <title>Genetic response to nitrogen starvation in the aggressive Eucalyptus foliar pathogen Teratosphaeria destructans.</title>
        <authorList>
            <person name="Havenga M."/>
            <person name="Wingfield B.D."/>
            <person name="Wingfield M.J."/>
            <person name="Dreyer L.L."/>
            <person name="Roets F."/>
            <person name="Aylward J."/>
        </authorList>
    </citation>
    <scope>NUCLEOTIDE SEQUENCE [LARGE SCALE GENOMIC DNA]</scope>
    <source>
        <strain evidence="1">CMW44962</strain>
    </source>
</reference>
<reference evidence="1 2" key="1">
    <citation type="journal article" date="2018" name="IMA Fungus">
        <title>IMA Genome-F 10: Nine draft genome sequences of Claviceps purpurea s.lat., including C. arundinis, C. humidiphila, and C. cf. spartinae, pseudomolecules for the pitch canker pathogen Fusarium circinatum, draft genome of Davidsoniella eucalypti, Grosmannia galeiformis, Quambalaria eucalypti, and Teratosphaeria destructans.</title>
        <authorList>
            <person name="Wingfield B.D."/>
            <person name="Liu M."/>
            <person name="Nguyen H.D."/>
            <person name="Lane F.A."/>
            <person name="Morgan S.W."/>
            <person name="De Vos L."/>
            <person name="Wilken P.M."/>
            <person name="Duong T.A."/>
            <person name="Aylward J."/>
            <person name="Coetzee M.P."/>
            <person name="Dadej K."/>
            <person name="De Beer Z.W."/>
            <person name="Findlay W."/>
            <person name="Havenga M."/>
            <person name="Kolarik M."/>
            <person name="Menzies J.G."/>
            <person name="Naidoo K."/>
            <person name="Pochopski O."/>
            <person name="Shoukouhi P."/>
            <person name="Santana Q.C."/>
            <person name="Seifert K.A."/>
            <person name="Soal N."/>
            <person name="Steenkamp E.T."/>
            <person name="Tatham C.T."/>
            <person name="van der Nest M.A."/>
            <person name="Wingfield M.J."/>
        </authorList>
    </citation>
    <scope>NUCLEOTIDE SEQUENCE [LARGE SCALE GENOMIC DNA]</scope>
    <source>
        <strain evidence="1">CMW44962</strain>
    </source>
</reference>
<proteinExistence type="predicted"/>
<sequence length="126" mass="14403">MTLHNGYRWVIQEALSCPPRVVWIWGMVGIKNTNNVGAGVESEEMIEIVGFGLRLRDLHHNKVGDVVLQIMKFRFQRLNRSVGVVDQIHSKPVFGIFQLLHGVEHLITNDVLLVREVGHNDQVDDR</sequence>
<keyword evidence="2" id="KW-1185">Reference proteome</keyword>
<name>A0A9W7VYU1_9PEZI</name>
<organism evidence="1 2">
    <name type="scientific">Teratosphaeria destructans</name>
    <dbReference type="NCBI Taxonomy" id="418781"/>
    <lineage>
        <taxon>Eukaryota</taxon>
        <taxon>Fungi</taxon>
        <taxon>Dikarya</taxon>
        <taxon>Ascomycota</taxon>
        <taxon>Pezizomycotina</taxon>
        <taxon>Dothideomycetes</taxon>
        <taxon>Dothideomycetidae</taxon>
        <taxon>Mycosphaerellales</taxon>
        <taxon>Teratosphaeriaceae</taxon>
        <taxon>Teratosphaeria</taxon>
    </lineage>
</organism>
<dbReference type="AlphaFoldDB" id="A0A9W7VYU1"/>
<evidence type="ECO:0000313" key="1">
    <source>
        <dbReference type="EMBL" id="KAH9819319.1"/>
    </source>
</evidence>
<evidence type="ECO:0000313" key="2">
    <source>
        <dbReference type="Proteomes" id="UP001138500"/>
    </source>
</evidence>
<comment type="caution">
    <text evidence="1">The sequence shown here is derived from an EMBL/GenBank/DDBJ whole genome shotgun (WGS) entry which is preliminary data.</text>
</comment>
<gene>
    <name evidence="1" type="ORF">Tdes44962_MAKER05265</name>
</gene>
<accession>A0A9W7VYU1</accession>
<dbReference type="Proteomes" id="UP001138500">
    <property type="component" value="Unassembled WGS sequence"/>
</dbReference>
<dbReference type="EMBL" id="RIBY02002334">
    <property type="protein sequence ID" value="KAH9819319.1"/>
    <property type="molecule type" value="Genomic_DNA"/>
</dbReference>
<protein>
    <submittedName>
        <fullName evidence="1">Uncharacterized protein</fullName>
    </submittedName>
</protein>